<dbReference type="EMBL" id="JBBMEX010000005">
    <property type="protein sequence ID" value="MEQ2557492.1"/>
    <property type="molecule type" value="Genomic_DNA"/>
</dbReference>
<comment type="caution">
    <text evidence="1">The sequence shown here is derived from an EMBL/GenBank/DDBJ whole genome shotgun (WGS) entry which is preliminary data.</text>
</comment>
<gene>
    <name evidence="1" type="ORF">WMO43_06385</name>
</gene>
<organism evidence="1 2">
    <name type="scientific">Maccoyibacter intestinihominis</name>
    <dbReference type="NCBI Taxonomy" id="3133499"/>
    <lineage>
        <taxon>Bacteria</taxon>
        <taxon>Bacillati</taxon>
        <taxon>Bacillota</taxon>
        <taxon>Clostridia</taxon>
        <taxon>Lachnospirales</taxon>
        <taxon>Lachnospiraceae</taxon>
        <taxon>Maccoyibacter</taxon>
    </lineage>
</organism>
<evidence type="ECO:0000313" key="1">
    <source>
        <dbReference type="EMBL" id="MEQ2557492.1"/>
    </source>
</evidence>
<dbReference type="RefSeq" id="WP_353530653.1">
    <property type="nucleotide sequence ID" value="NZ_JBBMEX010000005.1"/>
</dbReference>
<accession>A0ABV1HDT8</accession>
<dbReference type="Proteomes" id="UP001454489">
    <property type="component" value="Unassembled WGS sequence"/>
</dbReference>
<proteinExistence type="predicted"/>
<name>A0ABV1HDT8_9FIRM</name>
<evidence type="ECO:0000313" key="2">
    <source>
        <dbReference type="Proteomes" id="UP001454489"/>
    </source>
</evidence>
<reference evidence="1 2" key="1">
    <citation type="submission" date="2024-03" db="EMBL/GenBank/DDBJ databases">
        <title>Human intestinal bacterial collection.</title>
        <authorList>
            <person name="Pauvert C."/>
            <person name="Hitch T.C.A."/>
            <person name="Clavel T."/>
        </authorList>
    </citation>
    <scope>NUCLEOTIDE SEQUENCE [LARGE SCALE GENOMIC DNA]</scope>
    <source>
        <strain evidence="1 2">CLA-AA-H185</strain>
    </source>
</reference>
<keyword evidence="2" id="KW-1185">Reference proteome</keyword>
<sequence>MHKIDEVQGSLEKASEDKDNKVYMVHSQLQVCWFDKVKEWYVSEKIPLANPTPKSNDALYFDKDECFFIEFKNGRITNEVNYEVNKKIYDSLFILFDLQYVDCKGNVVNSISYTRKNMIYILVYNKENYRKFGQTRQTKDGIDRQKARLQDSNGGISQSYYRDQLYKTTRRLAKEEFILFGLDQFKNYLFKNVYTFTEEEFQQNFINARE</sequence>
<protein>
    <submittedName>
        <fullName evidence="1">Uncharacterized protein</fullName>
    </submittedName>
</protein>